<dbReference type="EMBL" id="JAPZBO010000010">
    <property type="protein sequence ID" value="KAJ5299990.1"/>
    <property type="molecule type" value="Genomic_DNA"/>
</dbReference>
<evidence type="ECO:0000313" key="3">
    <source>
        <dbReference type="Proteomes" id="UP001147746"/>
    </source>
</evidence>
<evidence type="ECO:0000313" key="2">
    <source>
        <dbReference type="EMBL" id="KAJ5299990.1"/>
    </source>
</evidence>
<gene>
    <name evidence="2" type="ORF">N7476_011547</name>
</gene>
<dbReference type="AlphaFoldDB" id="A0A9W9U1P4"/>
<sequence>MIFLCKARRLRKIPGKESVKAPVEASDRSLGGIFKVASTRPSRLLIDLISFFVAIYYAVVYTLLNMLFSIYPIVFQQKRDWNARGTRA</sequence>
<keyword evidence="1" id="KW-0812">Transmembrane</keyword>
<reference evidence="2" key="2">
    <citation type="journal article" date="2023" name="IMA Fungus">
        <title>Comparative genomic study of the Penicillium genus elucidates a diverse pangenome and 15 lateral gene transfer events.</title>
        <authorList>
            <person name="Petersen C."/>
            <person name="Sorensen T."/>
            <person name="Nielsen M.R."/>
            <person name="Sondergaard T.E."/>
            <person name="Sorensen J.L."/>
            <person name="Fitzpatrick D.A."/>
            <person name="Frisvad J.C."/>
            <person name="Nielsen K.L."/>
        </authorList>
    </citation>
    <scope>NUCLEOTIDE SEQUENCE</scope>
    <source>
        <strain evidence="2">IBT 21472</strain>
    </source>
</reference>
<protein>
    <submittedName>
        <fullName evidence="2">MFS general substrate transporter</fullName>
    </submittedName>
</protein>
<keyword evidence="1" id="KW-1133">Transmembrane helix</keyword>
<keyword evidence="3" id="KW-1185">Reference proteome</keyword>
<evidence type="ECO:0000256" key="1">
    <source>
        <dbReference type="SAM" id="Phobius"/>
    </source>
</evidence>
<feature type="transmembrane region" description="Helical" evidence="1">
    <location>
        <begin position="48"/>
        <end position="74"/>
    </location>
</feature>
<organism evidence="2 3">
    <name type="scientific">Penicillium atrosanguineum</name>
    <dbReference type="NCBI Taxonomy" id="1132637"/>
    <lineage>
        <taxon>Eukaryota</taxon>
        <taxon>Fungi</taxon>
        <taxon>Dikarya</taxon>
        <taxon>Ascomycota</taxon>
        <taxon>Pezizomycotina</taxon>
        <taxon>Eurotiomycetes</taxon>
        <taxon>Eurotiomycetidae</taxon>
        <taxon>Eurotiales</taxon>
        <taxon>Aspergillaceae</taxon>
        <taxon>Penicillium</taxon>
    </lineage>
</organism>
<accession>A0A9W9U1P4</accession>
<comment type="caution">
    <text evidence="2">The sequence shown here is derived from an EMBL/GenBank/DDBJ whole genome shotgun (WGS) entry which is preliminary data.</text>
</comment>
<proteinExistence type="predicted"/>
<reference evidence="2" key="1">
    <citation type="submission" date="2022-12" db="EMBL/GenBank/DDBJ databases">
        <authorList>
            <person name="Petersen C."/>
        </authorList>
    </citation>
    <scope>NUCLEOTIDE SEQUENCE</scope>
    <source>
        <strain evidence="2">IBT 21472</strain>
    </source>
</reference>
<dbReference type="Proteomes" id="UP001147746">
    <property type="component" value="Unassembled WGS sequence"/>
</dbReference>
<keyword evidence="1" id="KW-0472">Membrane</keyword>
<name>A0A9W9U1P4_9EURO</name>